<dbReference type="Proteomes" id="UP000215896">
    <property type="component" value="Unassembled WGS sequence"/>
</dbReference>
<feature type="transmembrane region" description="Helical" evidence="1">
    <location>
        <begin position="25"/>
        <end position="46"/>
    </location>
</feature>
<evidence type="ECO:0000313" key="3">
    <source>
        <dbReference type="Proteomes" id="UP000215896"/>
    </source>
</evidence>
<sequence length="439" mass="48525">MHAAHPARLAATTAQIWWRTLPATLSWLLAAWLLAEVALWGAAMLIRYNSWLALVVFSLGLVATVVATVAVLHILGREWLARTGRPSAEPAAEGAPAAAPNRLTDLVAVTLLPLLGIYAAFDKVRQRAAELELVDIWLANPTLTDHVSDLLDPTANGSRLGIAVVVIVGAYLLRRSLELLGERSGRTLLGLVGAFFEAFFLLTLILVGGRVLELVRNWLAGRQFSAWIEGFLRELAKAFGHPDFFARLWRFWSETAWPTLGTAVFEPLLWLAVAALVFGTGGLSVAELWRRRSDAPAVERRRLRRLRESGTVRRGWLEFQEAFLGDIDDRYVPTFQALRLVVRPGLLFLAGFLVCYGVLRLLTDFIGTWVYVWLIGERPAVYAFAAQATSDVLMLPLEALRLALLTVAFQVCLAWPRRRSAPEAAAAEPGEPEPLAVNR</sequence>
<feature type="transmembrane region" description="Helical" evidence="1">
    <location>
        <begin position="185"/>
        <end position="207"/>
    </location>
</feature>
<gene>
    <name evidence="2" type="ORF">CGZ94_20500</name>
</gene>
<reference evidence="2 3" key="1">
    <citation type="submission" date="2017-07" db="EMBL/GenBank/DDBJ databases">
        <title>Draft whole genome sequences of clinical Proprionibacteriaceae strains.</title>
        <authorList>
            <person name="Bernier A.-M."/>
            <person name="Bernard K."/>
            <person name="Domingo M.-C."/>
        </authorList>
    </citation>
    <scope>NUCLEOTIDE SEQUENCE [LARGE SCALE GENOMIC DNA]</scope>
    <source>
        <strain evidence="2 3">NML 030167</strain>
    </source>
</reference>
<evidence type="ECO:0000256" key="1">
    <source>
        <dbReference type="SAM" id="Phobius"/>
    </source>
</evidence>
<proteinExistence type="predicted"/>
<keyword evidence="3" id="KW-1185">Reference proteome</keyword>
<keyword evidence="1" id="KW-0472">Membrane</keyword>
<feature type="transmembrane region" description="Helical" evidence="1">
    <location>
        <begin position="392"/>
        <end position="415"/>
    </location>
</feature>
<dbReference type="RefSeq" id="WP_094407193.1">
    <property type="nucleotide sequence ID" value="NZ_NMVO01000019.1"/>
</dbReference>
<dbReference type="AlphaFoldDB" id="A0A255FW17"/>
<dbReference type="OrthoDB" id="3804146at2"/>
<feature type="transmembrane region" description="Helical" evidence="1">
    <location>
        <begin position="268"/>
        <end position="289"/>
    </location>
</feature>
<name>A0A255FW17_9ACTN</name>
<feature type="transmembrane region" description="Helical" evidence="1">
    <location>
        <begin position="52"/>
        <end position="75"/>
    </location>
</feature>
<dbReference type="EMBL" id="NMVO01000019">
    <property type="protein sequence ID" value="OYO07855.1"/>
    <property type="molecule type" value="Genomic_DNA"/>
</dbReference>
<accession>A0A255FW17</accession>
<feature type="transmembrane region" description="Helical" evidence="1">
    <location>
        <begin position="346"/>
        <end position="372"/>
    </location>
</feature>
<comment type="caution">
    <text evidence="2">The sequence shown here is derived from an EMBL/GenBank/DDBJ whole genome shotgun (WGS) entry which is preliminary data.</text>
</comment>
<organism evidence="2 3">
    <name type="scientific">Enemella evansiae</name>
    <dbReference type="NCBI Taxonomy" id="2016499"/>
    <lineage>
        <taxon>Bacteria</taxon>
        <taxon>Bacillati</taxon>
        <taxon>Actinomycetota</taxon>
        <taxon>Actinomycetes</taxon>
        <taxon>Propionibacteriales</taxon>
        <taxon>Propionibacteriaceae</taxon>
        <taxon>Enemella</taxon>
    </lineage>
</organism>
<protein>
    <submittedName>
        <fullName evidence="2">Uncharacterized protein</fullName>
    </submittedName>
</protein>
<keyword evidence="1" id="KW-1133">Transmembrane helix</keyword>
<evidence type="ECO:0000313" key="2">
    <source>
        <dbReference type="EMBL" id="OYO07855.1"/>
    </source>
</evidence>
<keyword evidence="1" id="KW-0812">Transmembrane</keyword>